<dbReference type="AlphaFoldDB" id="A0A4R2RHC2"/>
<dbReference type="InterPro" id="IPR003593">
    <property type="entry name" value="AAA+_ATPase"/>
</dbReference>
<evidence type="ECO:0000256" key="2">
    <source>
        <dbReference type="ARBA" id="ARBA00022741"/>
    </source>
</evidence>
<gene>
    <name evidence="5" type="ORF">EDD73_12731</name>
</gene>
<evidence type="ECO:0000259" key="4">
    <source>
        <dbReference type="SMART" id="SM00382"/>
    </source>
</evidence>
<dbReference type="PANTHER" id="PTHR23073">
    <property type="entry name" value="26S PROTEASOME REGULATORY SUBUNIT"/>
    <property type="match status" value="1"/>
</dbReference>
<comment type="caution">
    <text evidence="5">The sequence shown here is derived from an EMBL/GenBank/DDBJ whole genome shotgun (WGS) entry which is preliminary data.</text>
</comment>
<dbReference type="CDD" id="cd19481">
    <property type="entry name" value="RecA-like_protease"/>
    <property type="match status" value="1"/>
</dbReference>
<dbReference type="Proteomes" id="UP000294813">
    <property type="component" value="Unassembled WGS sequence"/>
</dbReference>
<dbReference type="RefSeq" id="WP_131920347.1">
    <property type="nucleotide sequence ID" value="NZ_JAOQNU010000028.1"/>
</dbReference>
<keyword evidence="6" id="KW-1185">Reference proteome</keyword>
<accession>A0A4R2RHC2</accession>
<dbReference type="GO" id="GO:0005524">
    <property type="term" value="F:ATP binding"/>
    <property type="evidence" value="ECO:0007669"/>
    <property type="project" value="UniProtKB-KW"/>
</dbReference>
<organism evidence="5 6">
    <name type="scientific">Heliophilum fasciatum</name>
    <dbReference type="NCBI Taxonomy" id="35700"/>
    <lineage>
        <taxon>Bacteria</taxon>
        <taxon>Bacillati</taxon>
        <taxon>Bacillota</taxon>
        <taxon>Clostridia</taxon>
        <taxon>Eubacteriales</taxon>
        <taxon>Heliobacteriaceae</taxon>
        <taxon>Heliophilum</taxon>
    </lineage>
</organism>
<dbReference type="Pfam" id="PF00004">
    <property type="entry name" value="AAA"/>
    <property type="match status" value="1"/>
</dbReference>
<dbReference type="InterPro" id="IPR027417">
    <property type="entry name" value="P-loop_NTPase"/>
</dbReference>
<dbReference type="GO" id="GO:0016887">
    <property type="term" value="F:ATP hydrolysis activity"/>
    <property type="evidence" value="ECO:0007669"/>
    <property type="project" value="InterPro"/>
</dbReference>
<comment type="similarity">
    <text evidence="1">Belongs to the AAA ATPase family.</text>
</comment>
<evidence type="ECO:0000313" key="5">
    <source>
        <dbReference type="EMBL" id="TCP61527.1"/>
    </source>
</evidence>
<sequence length="374" mass="42425">MKFRTEIIKIIEGGLERNKDKVKNYAMLLGQKLRDEGDEKFAERIVQIINNKSVHPVYMDEFMSKPLDQDSKLDMVDVLTSSEIKQDKIILSENTWKKIDNFILSIEHKSEFIDLGVSLPDTLLLYGHPGCGKTSIAEYVASRVELPLVTAKLDGLVSSLLGSTAKNIRKIFDYAKERPCILFLDEFDAIAKARNDVHEVGELKRVVNSLIQNIDDFSKNNILIAATNHETLLDPAVWRRFSFVVEVPKPCDKEIIKLIKLFLGPFNYEFLNEARKSQILIGLLNGLSPSIIKNICYNAVKAMVINKESMVSFARIVSEIYYYIGIKDIPLPKFLSNNGVSQQEISKVMGISLRQVRNHLCEGALKNERQTTSD</sequence>
<name>A0A4R2RHC2_9FIRM</name>
<dbReference type="Gene3D" id="3.40.50.300">
    <property type="entry name" value="P-loop containing nucleotide triphosphate hydrolases"/>
    <property type="match status" value="1"/>
</dbReference>
<keyword evidence="2" id="KW-0547">Nucleotide-binding</keyword>
<evidence type="ECO:0000256" key="3">
    <source>
        <dbReference type="ARBA" id="ARBA00022840"/>
    </source>
</evidence>
<reference evidence="5 6" key="1">
    <citation type="submission" date="2019-03" db="EMBL/GenBank/DDBJ databases">
        <title>Genomic Encyclopedia of Type Strains, Phase IV (KMG-IV): sequencing the most valuable type-strain genomes for metagenomic binning, comparative biology and taxonomic classification.</title>
        <authorList>
            <person name="Goeker M."/>
        </authorList>
    </citation>
    <scope>NUCLEOTIDE SEQUENCE [LARGE SCALE GENOMIC DNA]</scope>
    <source>
        <strain evidence="5 6">DSM 11170</strain>
    </source>
</reference>
<feature type="domain" description="AAA+ ATPase" evidence="4">
    <location>
        <begin position="119"/>
        <end position="251"/>
    </location>
</feature>
<keyword evidence="3" id="KW-0067">ATP-binding</keyword>
<dbReference type="OrthoDB" id="9806903at2"/>
<dbReference type="SUPFAM" id="SSF52540">
    <property type="entry name" value="P-loop containing nucleoside triphosphate hydrolases"/>
    <property type="match status" value="1"/>
</dbReference>
<dbReference type="EMBL" id="SLXT01000027">
    <property type="protein sequence ID" value="TCP61527.1"/>
    <property type="molecule type" value="Genomic_DNA"/>
</dbReference>
<dbReference type="InterPro" id="IPR003959">
    <property type="entry name" value="ATPase_AAA_core"/>
</dbReference>
<dbReference type="SMART" id="SM00382">
    <property type="entry name" value="AAA"/>
    <property type="match status" value="1"/>
</dbReference>
<protein>
    <submittedName>
        <fullName evidence="5">ATPase family protein associated with various cellular activities (AAA)</fullName>
    </submittedName>
</protein>
<dbReference type="InterPro" id="IPR050221">
    <property type="entry name" value="26S_Proteasome_ATPase"/>
</dbReference>
<evidence type="ECO:0000256" key="1">
    <source>
        <dbReference type="ARBA" id="ARBA00006914"/>
    </source>
</evidence>
<evidence type="ECO:0000313" key="6">
    <source>
        <dbReference type="Proteomes" id="UP000294813"/>
    </source>
</evidence>
<proteinExistence type="inferred from homology"/>